<evidence type="ECO:0000313" key="1">
    <source>
        <dbReference type="EMBL" id="KAI3668227.1"/>
    </source>
</evidence>
<name>A0ACB8XL87_ARCLA</name>
<evidence type="ECO:0000313" key="2">
    <source>
        <dbReference type="Proteomes" id="UP001055879"/>
    </source>
</evidence>
<reference evidence="1 2" key="2">
    <citation type="journal article" date="2022" name="Mol. Ecol. Resour.">
        <title>The genomes of chicory, endive, great burdock and yacon provide insights into Asteraceae paleo-polyploidization history and plant inulin production.</title>
        <authorList>
            <person name="Fan W."/>
            <person name="Wang S."/>
            <person name="Wang H."/>
            <person name="Wang A."/>
            <person name="Jiang F."/>
            <person name="Liu H."/>
            <person name="Zhao H."/>
            <person name="Xu D."/>
            <person name="Zhang Y."/>
        </authorList>
    </citation>
    <scope>NUCLEOTIDE SEQUENCE [LARGE SCALE GENOMIC DNA]</scope>
    <source>
        <strain evidence="2">cv. Niubang</strain>
    </source>
</reference>
<sequence>MISCTYARCCGIFFTSISVEDMILHAAHLRAPLLKFKQFGGNEMVAAACIQITCKVSRASLLLLVLAYH</sequence>
<reference evidence="2" key="1">
    <citation type="journal article" date="2022" name="Mol. Ecol. Resour.">
        <title>The genomes of chicory, endive, great burdock and yacon provide insights into Asteraceae palaeo-polyploidization history and plant inulin production.</title>
        <authorList>
            <person name="Fan W."/>
            <person name="Wang S."/>
            <person name="Wang H."/>
            <person name="Wang A."/>
            <person name="Jiang F."/>
            <person name="Liu H."/>
            <person name="Zhao H."/>
            <person name="Xu D."/>
            <person name="Zhang Y."/>
        </authorList>
    </citation>
    <scope>NUCLEOTIDE SEQUENCE [LARGE SCALE GENOMIC DNA]</scope>
    <source>
        <strain evidence="2">cv. Niubang</strain>
    </source>
</reference>
<organism evidence="1 2">
    <name type="scientific">Arctium lappa</name>
    <name type="common">Greater burdock</name>
    <name type="synonym">Lappa major</name>
    <dbReference type="NCBI Taxonomy" id="4217"/>
    <lineage>
        <taxon>Eukaryota</taxon>
        <taxon>Viridiplantae</taxon>
        <taxon>Streptophyta</taxon>
        <taxon>Embryophyta</taxon>
        <taxon>Tracheophyta</taxon>
        <taxon>Spermatophyta</taxon>
        <taxon>Magnoliopsida</taxon>
        <taxon>eudicotyledons</taxon>
        <taxon>Gunneridae</taxon>
        <taxon>Pentapetalae</taxon>
        <taxon>asterids</taxon>
        <taxon>campanulids</taxon>
        <taxon>Asterales</taxon>
        <taxon>Asteraceae</taxon>
        <taxon>Carduoideae</taxon>
        <taxon>Cardueae</taxon>
        <taxon>Arctiinae</taxon>
        <taxon>Arctium</taxon>
    </lineage>
</organism>
<keyword evidence="2" id="KW-1185">Reference proteome</keyword>
<comment type="caution">
    <text evidence="1">The sequence shown here is derived from an EMBL/GenBank/DDBJ whole genome shotgun (WGS) entry which is preliminary data.</text>
</comment>
<protein>
    <submittedName>
        <fullName evidence="1">Uncharacterized protein</fullName>
    </submittedName>
</protein>
<dbReference type="Proteomes" id="UP001055879">
    <property type="component" value="Linkage Group LG17"/>
</dbReference>
<gene>
    <name evidence="1" type="ORF">L6452_43304</name>
</gene>
<accession>A0ACB8XL87</accession>
<dbReference type="EMBL" id="CM042063">
    <property type="protein sequence ID" value="KAI3668227.1"/>
    <property type="molecule type" value="Genomic_DNA"/>
</dbReference>
<proteinExistence type="predicted"/>